<dbReference type="AlphaFoldDB" id="X0XS21"/>
<organism evidence="2">
    <name type="scientific">marine sediment metagenome</name>
    <dbReference type="NCBI Taxonomy" id="412755"/>
    <lineage>
        <taxon>unclassified sequences</taxon>
        <taxon>metagenomes</taxon>
        <taxon>ecological metagenomes</taxon>
    </lineage>
</organism>
<feature type="compositionally biased region" description="Polar residues" evidence="1">
    <location>
        <begin position="1"/>
        <end position="10"/>
    </location>
</feature>
<feature type="region of interest" description="Disordered" evidence="1">
    <location>
        <begin position="1"/>
        <end position="34"/>
    </location>
</feature>
<gene>
    <name evidence="2" type="ORF">S01H1_61945</name>
</gene>
<feature type="non-terminal residue" evidence="2">
    <location>
        <position position="34"/>
    </location>
</feature>
<reference evidence="2" key="1">
    <citation type="journal article" date="2014" name="Front. Microbiol.">
        <title>High frequency of phylogenetically diverse reductive dehalogenase-homologous genes in deep subseafloor sedimentary metagenomes.</title>
        <authorList>
            <person name="Kawai M."/>
            <person name="Futagami T."/>
            <person name="Toyoda A."/>
            <person name="Takaki Y."/>
            <person name="Nishi S."/>
            <person name="Hori S."/>
            <person name="Arai W."/>
            <person name="Tsubouchi T."/>
            <person name="Morono Y."/>
            <person name="Uchiyama I."/>
            <person name="Ito T."/>
            <person name="Fujiyama A."/>
            <person name="Inagaki F."/>
            <person name="Takami H."/>
        </authorList>
    </citation>
    <scope>NUCLEOTIDE SEQUENCE</scope>
    <source>
        <strain evidence="2">Expedition CK06-06</strain>
    </source>
</reference>
<accession>X0XS21</accession>
<proteinExistence type="predicted"/>
<comment type="caution">
    <text evidence="2">The sequence shown here is derived from an EMBL/GenBank/DDBJ whole genome shotgun (WGS) entry which is preliminary data.</text>
</comment>
<dbReference type="EMBL" id="BARS01040660">
    <property type="protein sequence ID" value="GAG38137.1"/>
    <property type="molecule type" value="Genomic_DNA"/>
</dbReference>
<sequence>MSESPQSAQAATERAAPPDRPGMTVRSGAVGAVL</sequence>
<protein>
    <submittedName>
        <fullName evidence="2">Uncharacterized protein</fullName>
    </submittedName>
</protein>
<evidence type="ECO:0000313" key="2">
    <source>
        <dbReference type="EMBL" id="GAG38137.1"/>
    </source>
</evidence>
<name>X0XS21_9ZZZZ</name>
<evidence type="ECO:0000256" key="1">
    <source>
        <dbReference type="SAM" id="MobiDB-lite"/>
    </source>
</evidence>